<dbReference type="InterPro" id="IPR042460">
    <property type="entry name" value="DCN1-like_PONY"/>
</dbReference>
<feature type="compositionally biased region" description="Polar residues" evidence="2">
    <location>
        <begin position="34"/>
        <end position="44"/>
    </location>
</feature>
<dbReference type="GO" id="GO:0032182">
    <property type="term" value="F:ubiquitin-like protein binding"/>
    <property type="evidence" value="ECO:0007669"/>
    <property type="project" value="TreeGrafter"/>
</dbReference>
<dbReference type="InterPro" id="IPR014764">
    <property type="entry name" value="DCN-prot"/>
</dbReference>
<dbReference type="PROSITE" id="PS51229">
    <property type="entry name" value="DCUN1"/>
    <property type="match status" value="1"/>
</dbReference>
<evidence type="ECO:0000256" key="1">
    <source>
        <dbReference type="RuleBase" id="RU410713"/>
    </source>
</evidence>
<reference evidence="4 5" key="1">
    <citation type="submission" date="2016-03" db="EMBL/GenBank/DDBJ databases">
        <title>Comparative genomics of the ectomycorrhizal sister species Rhizopogon vinicolor and Rhizopogon vesiculosus (Basidiomycota: Boletales) reveals a divergence of the mating type B locus.</title>
        <authorList>
            <person name="Mujic A.B."/>
            <person name="Kuo A."/>
            <person name="Tritt A."/>
            <person name="Lipzen A."/>
            <person name="Chen C."/>
            <person name="Johnson J."/>
            <person name="Sharma A."/>
            <person name="Barry K."/>
            <person name="Grigoriev I.V."/>
            <person name="Spatafora J.W."/>
        </authorList>
    </citation>
    <scope>NUCLEOTIDE SEQUENCE [LARGE SCALE GENOMIC DNA]</scope>
    <source>
        <strain evidence="4 5">AM-OR11-056</strain>
    </source>
</reference>
<dbReference type="PANTHER" id="PTHR12281:SF12">
    <property type="entry name" value="DEFECTIVE IN CULLIN NEDDYLATION PROTEIN"/>
    <property type="match status" value="1"/>
</dbReference>
<organism evidence="4 5">
    <name type="scientific">Rhizopogon vesiculosus</name>
    <dbReference type="NCBI Taxonomy" id="180088"/>
    <lineage>
        <taxon>Eukaryota</taxon>
        <taxon>Fungi</taxon>
        <taxon>Dikarya</taxon>
        <taxon>Basidiomycota</taxon>
        <taxon>Agaricomycotina</taxon>
        <taxon>Agaricomycetes</taxon>
        <taxon>Agaricomycetidae</taxon>
        <taxon>Boletales</taxon>
        <taxon>Suillineae</taxon>
        <taxon>Rhizopogonaceae</taxon>
        <taxon>Rhizopogon</taxon>
    </lineage>
</organism>
<dbReference type="GO" id="GO:0031624">
    <property type="term" value="F:ubiquitin conjugating enzyme binding"/>
    <property type="evidence" value="ECO:0007669"/>
    <property type="project" value="TreeGrafter"/>
</dbReference>
<dbReference type="GO" id="GO:0045116">
    <property type="term" value="P:protein neddylation"/>
    <property type="evidence" value="ECO:0007669"/>
    <property type="project" value="TreeGrafter"/>
</dbReference>
<dbReference type="AlphaFoldDB" id="A0A1J8R6T1"/>
<dbReference type="Proteomes" id="UP000183567">
    <property type="component" value="Unassembled WGS sequence"/>
</dbReference>
<evidence type="ECO:0000313" key="4">
    <source>
        <dbReference type="EMBL" id="OJA21528.1"/>
    </source>
</evidence>
<name>A0A1J8R6T1_9AGAM</name>
<sequence>MQGGGTNGTATLDCAAASVSEGVEAAPPPKKSRNTAIKATSRAKTSAKGRAGTAKASLLHAHNERSNADELTASTKLALNDDEVDEKKVAPKESQEVSNQQYTPQRAQSLFNSFSDEDDSNVIGPGGLERLCTEADIPLDGAQPLILAWQLKSSEMGKFTRVEWSHGMGLLEISSLPVLAQALREFDDLLIRDKQALSRSASASSQAKKKGGASTREPYNRTRYWQYASDRKAAFAELYQFCFTLAKPPQARNIDLETAVALWSVLLAPRYSIINDLTTFLTEKGTYRGANKDIWNMASTSVHEFCHTVDPSLDNYEADGAWPSLLDDFVTWAKSKTNDGTEPVPVKEG</sequence>
<dbReference type="EMBL" id="LVVM01000096">
    <property type="protein sequence ID" value="OJA21528.1"/>
    <property type="molecule type" value="Genomic_DNA"/>
</dbReference>
<comment type="caution">
    <text evidence="4">The sequence shown here is derived from an EMBL/GenBank/DDBJ whole genome shotgun (WGS) entry which is preliminary data.</text>
</comment>
<dbReference type="InterPro" id="IPR005176">
    <property type="entry name" value="PONY_dom"/>
</dbReference>
<dbReference type="Pfam" id="PF03556">
    <property type="entry name" value="Cullin_binding"/>
    <property type="match status" value="1"/>
</dbReference>
<dbReference type="PANTHER" id="PTHR12281">
    <property type="entry name" value="RP42 RELATED"/>
    <property type="match status" value="1"/>
</dbReference>
<evidence type="ECO:0000313" key="5">
    <source>
        <dbReference type="Proteomes" id="UP000183567"/>
    </source>
</evidence>
<feature type="compositionally biased region" description="Basic and acidic residues" evidence="2">
    <location>
        <begin position="85"/>
        <end position="95"/>
    </location>
</feature>
<gene>
    <name evidence="4" type="ORF">AZE42_01809</name>
</gene>
<accession>A0A1J8R6T1</accession>
<dbReference type="STRING" id="180088.A0A1J8R6T1"/>
<evidence type="ECO:0000256" key="2">
    <source>
        <dbReference type="SAM" id="MobiDB-lite"/>
    </source>
</evidence>
<protein>
    <recommendedName>
        <fullName evidence="1">Defective in cullin neddylation protein</fullName>
    </recommendedName>
</protein>
<dbReference type="Gene3D" id="1.10.238.200">
    <property type="entry name" value="Cullin, PONY binding domain"/>
    <property type="match status" value="1"/>
</dbReference>
<dbReference type="OrthoDB" id="27198at2759"/>
<comment type="function">
    <text evidence="1">Neddylation of cullins play an essential role in the regulation of SCF-type complexes activity.</text>
</comment>
<feature type="region of interest" description="Disordered" evidence="2">
    <location>
        <begin position="20"/>
        <end position="104"/>
    </location>
</feature>
<keyword evidence="5" id="KW-1185">Reference proteome</keyword>
<dbReference type="GO" id="GO:0097602">
    <property type="term" value="F:cullin family protein binding"/>
    <property type="evidence" value="ECO:0007669"/>
    <property type="project" value="TreeGrafter"/>
</dbReference>
<dbReference type="GO" id="GO:0000151">
    <property type="term" value="C:ubiquitin ligase complex"/>
    <property type="evidence" value="ECO:0007669"/>
    <property type="project" value="TreeGrafter"/>
</dbReference>
<feature type="domain" description="DCUN1" evidence="3">
    <location>
        <begin position="102"/>
        <end position="334"/>
    </location>
</feature>
<dbReference type="Gene3D" id="1.10.238.10">
    <property type="entry name" value="EF-hand"/>
    <property type="match status" value="1"/>
</dbReference>
<evidence type="ECO:0000259" key="3">
    <source>
        <dbReference type="PROSITE" id="PS51229"/>
    </source>
</evidence>
<proteinExistence type="predicted"/>